<evidence type="ECO:0000313" key="2">
    <source>
        <dbReference type="Proteomes" id="UP001480595"/>
    </source>
</evidence>
<proteinExistence type="predicted"/>
<organism evidence="1 2">
    <name type="scientific">Apiospora phragmitis</name>
    <dbReference type="NCBI Taxonomy" id="2905665"/>
    <lineage>
        <taxon>Eukaryota</taxon>
        <taxon>Fungi</taxon>
        <taxon>Dikarya</taxon>
        <taxon>Ascomycota</taxon>
        <taxon>Pezizomycotina</taxon>
        <taxon>Sordariomycetes</taxon>
        <taxon>Xylariomycetidae</taxon>
        <taxon>Amphisphaeriales</taxon>
        <taxon>Apiosporaceae</taxon>
        <taxon>Apiospora</taxon>
    </lineage>
</organism>
<accession>A0ABR1VYD7</accession>
<reference evidence="1 2" key="1">
    <citation type="submission" date="2023-01" db="EMBL/GenBank/DDBJ databases">
        <title>Analysis of 21 Apiospora genomes using comparative genomics revels a genus with tremendous synthesis potential of carbohydrate active enzymes and secondary metabolites.</title>
        <authorList>
            <person name="Sorensen T."/>
        </authorList>
    </citation>
    <scope>NUCLEOTIDE SEQUENCE [LARGE SCALE GENOMIC DNA]</scope>
    <source>
        <strain evidence="1 2">CBS 135458</strain>
    </source>
</reference>
<keyword evidence="2" id="KW-1185">Reference proteome</keyword>
<evidence type="ECO:0008006" key="3">
    <source>
        <dbReference type="Google" id="ProtNLM"/>
    </source>
</evidence>
<gene>
    <name evidence="1" type="ORF">PG994_003519</name>
</gene>
<comment type="caution">
    <text evidence="1">The sequence shown here is derived from an EMBL/GenBank/DDBJ whole genome shotgun (WGS) entry which is preliminary data.</text>
</comment>
<dbReference type="RefSeq" id="XP_066719206.1">
    <property type="nucleotide sequence ID" value="XM_066854928.1"/>
</dbReference>
<evidence type="ECO:0000313" key="1">
    <source>
        <dbReference type="EMBL" id="KAK8076247.1"/>
    </source>
</evidence>
<sequence>MDPLSVIASIAGISQAGTALSKAIFKIVFAVRNAPKEAHNIAKAVGDLSIALGELRRILRDGRNIIKRRLLRRVSSAVRRIRDVHGEIETLLNVATGAARLAWAFRRSKCSALLQQIDGYRVGINMILHTITLALQLKLLAK</sequence>
<dbReference type="GeneID" id="92087991"/>
<dbReference type="Proteomes" id="UP001480595">
    <property type="component" value="Unassembled WGS sequence"/>
</dbReference>
<dbReference type="EMBL" id="JAQQWL010000004">
    <property type="protein sequence ID" value="KAK8076247.1"/>
    <property type="molecule type" value="Genomic_DNA"/>
</dbReference>
<protein>
    <recommendedName>
        <fullName evidence="3">Fungal N-terminal domain-containing protein</fullName>
    </recommendedName>
</protein>
<name>A0ABR1VYD7_9PEZI</name>